<dbReference type="Pfam" id="PF00563">
    <property type="entry name" value="EAL"/>
    <property type="match status" value="1"/>
</dbReference>
<keyword evidence="4" id="KW-1185">Reference proteome</keyword>
<organism evidence="3 4">
    <name type="scientific">Aquibacillus halophilus</name>
    <dbReference type="NCBI Taxonomy" id="930132"/>
    <lineage>
        <taxon>Bacteria</taxon>
        <taxon>Bacillati</taxon>
        <taxon>Bacillota</taxon>
        <taxon>Bacilli</taxon>
        <taxon>Bacillales</taxon>
        <taxon>Bacillaceae</taxon>
        <taxon>Aquibacillus</taxon>
    </lineage>
</organism>
<dbReference type="Pfam" id="PF08668">
    <property type="entry name" value="HDOD"/>
    <property type="match status" value="1"/>
</dbReference>
<dbReference type="PANTHER" id="PTHR33525">
    <property type="match status" value="1"/>
</dbReference>
<dbReference type="Proteomes" id="UP000799092">
    <property type="component" value="Unassembled WGS sequence"/>
</dbReference>
<evidence type="ECO:0000313" key="4">
    <source>
        <dbReference type="Proteomes" id="UP000799092"/>
    </source>
</evidence>
<dbReference type="SUPFAM" id="SSF109604">
    <property type="entry name" value="HD-domain/PDEase-like"/>
    <property type="match status" value="1"/>
</dbReference>
<feature type="domain" description="EAL" evidence="1">
    <location>
        <begin position="1"/>
        <end position="207"/>
    </location>
</feature>
<evidence type="ECO:0000259" key="1">
    <source>
        <dbReference type="PROSITE" id="PS50883"/>
    </source>
</evidence>
<dbReference type="PROSITE" id="PS51833">
    <property type="entry name" value="HDOD"/>
    <property type="match status" value="1"/>
</dbReference>
<proteinExistence type="predicted"/>
<gene>
    <name evidence="3" type="ORF">GH741_14775</name>
</gene>
<protein>
    <submittedName>
        <fullName evidence="3">HDOD domain-containing protein</fullName>
    </submittedName>
</protein>
<dbReference type="Gene3D" id="3.20.20.450">
    <property type="entry name" value="EAL domain"/>
    <property type="match status" value="1"/>
</dbReference>
<feature type="domain" description="HDOD" evidence="2">
    <location>
        <begin position="201"/>
        <end position="390"/>
    </location>
</feature>
<dbReference type="EMBL" id="WJNG01000012">
    <property type="protein sequence ID" value="MRH43904.1"/>
    <property type="molecule type" value="Genomic_DNA"/>
</dbReference>
<dbReference type="InterPro" id="IPR014408">
    <property type="entry name" value="dGMP_Pdiesterase_EAL/HD-GYP"/>
</dbReference>
<dbReference type="AlphaFoldDB" id="A0A6A8DEB5"/>
<dbReference type="PIRSF" id="PIRSF003180">
    <property type="entry name" value="DiGMPpdiest_YuxH"/>
    <property type="match status" value="1"/>
</dbReference>
<dbReference type="InterPro" id="IPR052340">
    <property type="entry name" value="RNase_Y/CdgJ"/>
</dbReference>
<name>A0A6A8DEB5_9BACI</name>
<dbReference type="InterPro" id="IPR013976">
    <property type="entry name" value="HDOD"/>
</dbReference>
<evidence type="ECO:0000313" key="3">
    <source>
        <dbReference type="EMBL" id="MRH43904.1"/>
    </source>
</evidence>
<sequence>MEVFVAKQPIFNNNNECIAYELLYRNSLANFFNHTDGDKATTEVIVNSFLNIGIKKLSNGKPCFVNFTEKLLELKVPTYFTPHSIVIEILENVEITQQTVNLCKDFKSLGYTIALDDFFLMHENENVFSLLHYVDIIKIDFLATSKQERNEIKDHLKSYNLAFLAEKVETQEEYEEAIEDGYVLFQGYFFSEPIILQTNDIPPYFFPFMLILKELDKPEPDINRISSAIESDLSITYKLLKLINSPIIRTKYEIGSIKQAVVLLGLKEIKKWLYVLALRGTHKSKSSSANIEVIHLSLTRAKLSELIGEEQPTQQDKSKYFLLGMLSLIDTVLHLPMKKVLDELPISNDVKEALLGQDNDLRKHLDFIKIVERLNFDDDIVMEHSLSISKDRLFTLYSRANIWADNLLKEAVEVEIK</sequence>
<dbReference type="RefSeq" id="WP_153737527.1">
    <property type="nucleotide sequence ID" value="NZ_WJNG01000012.1"/>
</dbReference>
<dbReference type="OrthoDB" id="9804751at2"/>
<dbReference type="SUPFAM" id="SSF141868">
    <property type="entry name" value="EAL domain-like"/>
    <property type="match status" value="1"/>
</dbReference>
<comment type="caution">
    <text evidence="3">The sequence shown here is derived from an EMBL/GenBank/DDBJ whole genome shotgun (WGS) entry which is preliminary data.</text>
</comment>
<dbReference type="InterPro" id="IPR035919">
    <property type="entry name" value="EAL_sf"/>
</dbReference>
<dbReference type="PROSITE" id="PS50883">
    <property type="entry name" value="EAL"/>
    <property type="match status" value="1"/>
</dbReference>
<accession>A0A6A8DEB5</accession>
<dbReference type="SMART" id="SM00052">
    <property type="entry name" value="EAL"/>
    <property type="match status" value="1"/>
</dbReference>
<dbReference type="InterPro" id="IPR001633">
    <property type="entry name" value="EAL_dom"/>
</dbReference>
<evidence type="ECO:0000259" key="2">
    <source>
        <dbReference type="PROSITE" id="PS51833"/>
    </source>
</evidence>
<dbReference type="PANTHER" id="PTHR33525:SF4">
    <property type="entry name" value="CYCLIC DI-GMP PHOSPHODIESTERASE CDGJ"/>
    <property type="match status" value="1"/>
</dbReference>
<dbReference type="Gene3D" id="1.10.3210.10">
    <property type="entry name" value="Hypothetical protein af1432"/>
    <property type="match status" value="1"/>
</dbReference>
<reference evidence="3" key="1">
    <citation type="submission" date="2019-11" db="EMBL/GenBank/DDBJ databases">
        <authorList>
            <person name="Li J."/>
        </authorList>
    </citation>
    <scope>NUCLEOTIDE SEQUENCE</scope>
    <source>
        <strain evidence="3">B6B</strain>
    </source>
</reference>